<reference evidence="2" key="5">
    <citation type="submission" date="2018-04" db="UniProtKB">
        <authorList>
            <consortium name="EnsemblFungi"/>
        </authorList>
    </citation>
    <scope>IDENTIFICATION</scope>
    <source>
        <strain evidence="2">R3-111a-1</strain>
    </source>
</reference>
<dbReference type="RefSeq" id="XP_009223129.1">
    <property type="nucleotide sequence ID" value="XM_009224865.1"/>
</dbReference>
<name>J3P0J6_GAET3</name>
<protein>
    <submittedName>
        <fullName evidence="1 2">Uncharacterized protein</fullName>
    </submittedName>
</protein>
<dbReference type="Proteomes" id="UP000006039">
    <property type="component" value="Unassembled WGS sequence"/>
</dbReference>
<proteinExistence type="predicted"/>
<organism evidence="1">
    <name type="scientific">Gaeumannomyces tritici (strain R3-111a-1)</name>
    <name type="common">Wheat and barley take-all root rot fungus</name>
    <name type="synonym">Gaeumannomyces graminis var. tritici</name>
    <dbReference type="NCBI Taxonomy" id="644352"/>
    <lineage>
        <taxon>Eukaryota</taxon>
        <taxon>Fungi</taxon>
        <taxon>Dikarya</taxon>
        <taxon>Ascomycota</taxon>
        <taxon>Pezizomycotina</taxon>
        <taxon>Sordariomycetes</taxon>
        <taxon>Sordariomycetidae</taxon>
        <taxon>Magnaporthales</taxon>
        <taxon>Magnaporthaceae</taxon>
        <taxon>Gaeumannomyces</taxon>
    </lineage>
</organism>
<accession>J3P0J6</accession>
<reference evidence="3" key="1">
    <citation type="submission" date="2010-07" db="EMBL/GenBank/DDBJ databases">
        <title>The genome sequence of Gaeumannomyces graminis var. tritici strain R3-111a-1.</title>
        <authorList>
            <consortium name="The Broad Institute Genome Sequencing Platform"/>
            <person name="Ma L.-J."/>
            <person name="Dead R."/>
            <person name="Young S."/>
            <person name="Zeng Q."/>
            <person name="Koehrsen M."/>
            <person name="Alvarado L."/>
            <person name="Berlin A."/>
            <person name="Chapman S.B."/>
            <person name="Chen Z."/>
            <person name="Freedman E."/>
            <person name="Gellesch M."/>
            <person name="Goldberg J."/>
            <person name="Griggs A."/>
            <person name="Gujja S."/>
            <person name="Heilman E.R."/>
            <person name="Heiman D."/>
            <person name="Hepburn T."/>
            <person name="Howarth C."/>
            <person name="Jen D."/>
            <person name="Larson L."/>
            <person name="Mehta T."/>
            <person name="Neiman D."/>
            <person name="Pearson M."/>
            <person name="Roberts A."/>
            <person name="Saif S."/>
            <person name="Shea T."/>
            <person name="Shenoy N."/>
            <person name="Sisk P."/>
            <person name="Stolte C."/>
            <person name="Sykes S."/>
            <person name="Walk T."/>
            <person name="White J."/>
            <person name="Yandava C."/>
            <person name="Haas B."/>
            <person name="Nusbaum C."/>
            <person name="Birren B."/>
        </authorList>
    </citation>
    <scope>NUCLEOTIDE SEQUENCE [LARGE SCALE GENOMIC DNA]</scope>
    <source>
        <strain evidence="3">R3-111a-1</strain>
    </source>
</reference>
<dbReference type="HOGENOM" id="CLU_1669492_0_0_1"/>
<keyword evidence="3" id="KW-1185">Reference proteome</keyword>
<dbReference type="AlphaFoldDB" id="J3P0J6"/>
<reference evidence="1" key="2">
    <citation type="submission" date="2010-07" db="EMBL/GenBank/DDBJ databases">
        <authorList>
            <consortium name="The Broad Institute Genome Sequencing Platform"/>
            <consortium name="Broad Institute Genome Sequencing Center for Infectious Disease"/>
            <person name="Ma L.-J."/>
            <person name="Dead R."/>
            <person name="Young S."/>
            <person name="Zeng Q."/>
            <person name="Koehrsen M."/>
            <person name="Alvarado L."/>
            <person name="Berlin A."/>
            <person name="Chapman S.B."/>
            <person name="Chen Z."/>
            <person name="Freedman E."/>
            <person name="Gellesch M."/>
            <person name="Goldberg J."/>
            <person name="Griggs A."/>
            <person name="Gujja S."/>
            <person name="Heilman E.R."/>
            <person name="Heiman D."/>
            <person name="Hepburn T."/>
            <person name="Howarth C."/>
            <person name="Jen D."/>
            <person name="Larson L."/>
            <person name="Mehta T."/>
            <person name="Neiman D."/>
            <person name="Pearson M."/>
            <person name="Roberts A."/>
            <person name="Saif S."/>
            <person name="Shea T."/>
            <person name="Shenoy N."/>
            <person name="Sisk P."/>
            <person name="Stolte C."/>
            <person name="Sykes S."/>
            <person name="Walk T."/>
            <person name="White J."/>
            <person name="Yandava C."/>
            <person name="Haas B."/>
            <person name="Nusbaum C."/>
            <person name="Birren B."/>
        </authorList>
    </citation>
    <scope>NUCLEOTIDE SEQUENCE</scope>
    <source>
        <strain evidence="1">R3-111a-1</strain>
    </source>
</reference>
<dbReference type="EnsemblFungi" id="EJT77129">
    <property type="protein sequence ID" value="EJT77129"/>
    <property type="gene ID" value="GGTG_07041"/>
</dbReference>
<sequence>MGLSNAVPGRERTRAGGITLDLRLYGTQRGAEPQYLELEVPDTRQEAGSPCSESGEGRLVVLLDEQATASQGLWTPGRSGVDADADAGPRADLQTGAQLRCAAHLTIDVLSPPITAHSAPLNGRQAPKYLDAYLEGAASMGGQGLAGSGVVEVDVIKS</sequence>
<dbReference type="EMBL" id="GL385397">
    <property type="protein sequence ID" value="EJT77129.1"/>
    <property type="molecule type" value="Genomic_DNA"/>
</dbReference>
<dbReference type="VEuPathDB" id="FungiDB:GGTG_07041"/>
<reference evidence="2" key="4">
    <citation type="journal article" date="2015" name="G3 (Bethesda)">
        <title>Genome sequences of three phytopathogenic species of the Magnaporthaceae family of fungi.</title>
        <authorList>
            <person name="Okagaki L.H."/>
            <person name="Nunes C.C."/>
            <person name="Sailsbery J."/>
            <person name="Clay B."/>
            <person name="Brown D."/>
            <person name="John T."/>
            <person name="Oh Y."/>
            <person name="Young N."/>
            <person name="Fitzgerald M."/>
            <person name="Haas B.J."/>
            <person name="Zeng Q."/>
            <person name="Young S."/>
            <person name="Adiconis X."/>
            <person name="Fan L."/>
            <person name="Levin J.Z."/>
            <person name="Mitchell T.K."/>
            <person name="Okubara P.A."/>
            <person name="Farman M.L."/>
            <person name="Kohn L.M."/>
            <person name="Birren B."/>
            <person name="Ma L.-J."/>
            <person name="Dean R.A."/>
        </authorList>
    </citation>
    <scope>NUCLEOTIDE SEQUENCE</scope>
    <source>
        <strain evidence="2">R3-111a-1</strain>
    </source>
</reference>
<evidence type="ECO:0000313" key="2">
    <source>
        <dbReference type="EnsemblFungi" id="EJT77129"/>
    </source>
</evidence>
<reference evidence="1" key="3">
    <citation type="submission" date="2010-09" db="EMBL/GenBank/DDBJ databases">
        <title>Annotation of Gaeumannomyces graminis var. tritici R3-111a-1.</title>
        <authorList>
            <consortium name="The Broad Institute Genome Sequencing Platform"/>
            <person name="Ma L.-J."/>
            <person name="Dead R."/>
            <person name="Young S.K."/>
            <person name="Zeng Q."/>
            <person name="Gargeya S."/>
            <person name="Fitzgerald M."/>
            <person name="Haas B."/>
            <person name="Abouelleil A."/>
            <person name="Alvarado L."/>
            <person name="Arachchi H.M."/>
            <person name="Berlin A."/>
            <person name="Brown A."/>
            <person name="Chapman S.B."/>
            <person name="Chen Z."/>
            <person name="Dunbar C."/>
            <person name="Freedman E."/>
            <person name="Gearin G."/>
            <person name="Gellesch M."/>
            <person name="Goldberg J."/>
            <person name="Griggs A."/>
            <person name="Gujja S."/>
            <person name="Heiman D."/>
            <person name="Howarth C."/>
            <person name="Larson L."/>
            <person name="Lui A."/>
            <person name="MacDonald P.J.P."/>
            <person name="Mehta T."/>
            <person name="Montmayeur A."/>
            <person name="Murphy C."/>
            <person name="Neiman D."/>
            <person name="Pearson M."/>
            <person name="Priest M."/>
            <person name="Roberts A."/>
            <person name="Saif S."/>
            <person name="Shea T."/>
            <person name="Shenoy N."/>
            <person name="Sisk P."/>
            <person name="Stolte C."/>
            <person name="Sykes S."/>
            <person name="Yandava C."/>
            <person name="Wortman J."/>
            <person name="Nusbaum C."/>
            <person name="Birren B."/>
        </authorList>
    </citation>
    <scope>NUCLEOTIDE SEQUENCE</scope>
    <source>
        <strain evidence="1">R3-111a-1</strain>
    </source>
</reference>
<gene>
    <name evidence="2" type="primary">20347499</name>
    <name evidence="1" type="ORF">GGTG_07041</name>
</gene>
<evidence type="ECO:0000313" key="3">
    <source>
        <dbReference type="Proteomes" id="UP000006039"/>
    </source>
</evidence>
<dbReference type="GeneID" id="20347499"/>
<evidence type="ECO:0000313" key="1">
    <source>
        <dbReference type="EMBL" id="EJT77129.1"/>
    </source>
</evidence>